<dbReference type="Proteomes" id="UP000266723">
    <property type="component" value="Unassembled WGS sequence"/>
</dbReference>
<accession>A0ABQ7B747</accession>
<keyword evidence="3" id="KW-1185">Reference proteome</keyword>
<evidence type="ECO:0000313" key="2">
    <source>
        <dbReference type="EMBL" id="KAF3527993.1"/>
    </source>
</evidence>
<evidence type="ECO:0000313" key="3">
    <source>
        <dbReference type="Proteomes" id="UP000266723"/>
    </source>
</evidence>
<organism evidence="2 3">
    <name type="scientific">Brassica cretica</name>
    <name type="common">Mustard</name>
    <dbReference type="NCBI Taxonomy" id="69181"/>
    <lineage>
        <taxon>Eukaryota</taxon>
        <taxon>Viridiplantae</taxon>
        <taxon>Streptophyta</taxon>
        <taxon>Embryophyta</taxon>
        <taxon>Tracheophyta</taxon>
        <taxon>Spermatophyta</taxon>
        <taxon>Magnoliopsida</taxon>
        <taxon>eudicotyledons</taxon>
        <taxon>Gunneridae</taxon>
        <taxon>Pentapetalae</taxon>
        <taxon>rosids</taxon>
        <taxon>malvids</taxon>
        <taxon>Brassicales</taxon>
        <taxon>Brassicaceae</taxon>
        <taxon>Brassiceae</taxon>
        <taxon>Brassica</taxon>
    </lineage>
</organism>
<evidence type="ECO:0000256" key="1">
    <source>
        <dbReference type="SAM" id="MobiDB-lite"/>
    </source>
</evidence>
<name>A0ABQ7B747_BRACR</name>
<dbReference type="EMBL" id="QGKV02001507">
    <property type="protein sequence ID" value="KAF3527993.1"/>
    <property type="molecule type" value="Genomic_DNA"/>
</dbReference>
<reference evidence="2 3" key="1">
    <citation type="journal article" date="2020" name="BMC Genomics">
        <title>Intraspecific diversification of the crop wild relative Brassica cretica Lam. using demographic model selection.</title>
        <authorList>
            <person name="Kioukis A."/>
            <person name="Michalopoulou V.A."/>
            <person name="Briers L."/>
            <person name="Pirintsos S."/>
            <person name="Studholme D.J."/>
            <person name="Pavlidis P."/>
            <person name="Sarris P.F."/>
        </authorList>
    </citation>
    <scope>NUCLEOTIDE SEQUENCE [LARGE SCALE GENOMIC DNA]</scope>
    <source>
        <strain evidence="3">cv. PFS-1207/04</strain>
    </source>
</reference>
<proteinExistence type="predicted"/>
<comment type="caution">
    <text evidence="2">The sequence shown here is derived from an EMBL/GenBank/DDBJ whole genome shotgun (WGS) entry which is preliminary data.</text>
</comment>
<feature type="region of interest" description="Disordered" evidence="1">
    <location>
        <begin position="78"/>
        <end position="112"/>
    </location>
</feature>
<protein>
    <submittedName>
        <fullName evidence="2">Uncharacterized protein</fullName>
    </submittedName>
</protein>
<gene>
    <name evidence="2" type="ORF">DY000_02042481</name>
</gene>
<sequence length="112" mass="13014">MSSKSRRKIPTSHVSSEFRRKWPTEFRRLQIFGFRRKLVGNSSQTSDDIEVRRNSARFLVVNVSCFVNISSGLLVDMLGDSEDKEEENEGECEEEENEEEEVGRKKKKVVTK</sequence>
<feature type="compositionally biased region" description="Acidic residues" evidence="1">
    <location>
        <begin position="79"/>
        <end position="101"/>
    </location>
</feature>